<organism evidence="4 5">
    <name type="scientific">Leptospira harrisiae</name>
    <dbReference type="NCBI Taxonomy" id="2023189"/>
    <lineage>
        <taxon>Bacteria</taxon>
        <taxon>Pseudomonadati</taxon>
        <taxon>Spirochaetota</taxon>
        <taxon>Spirochaetia</taxon>
        <taxon>Leptospirales</taxon>
        <taxon>Leptospiraceae</taxon>
        <taxon>Leptospira</taxon>
    </lineage>
</organism>
<dbReference type="Gene3D" id="3.90.550.10">
    <property type="entry name" value="Spore Coat Polysaccharide Biosynthesis Protein SpsA, Chain A"/>
    <property type="match status" value="1"/>
</dbReference>
<sequence length="254" mass="29014">MKIVVGIPARMGSSRFPGKPLANILGKTMLEHCYRRCALSKYTTDLFVAACDEEIKTEVLRFNGRVIMTDRNIQRPGLRVATAAEELNLDDEDIVVVVQGDEPLVHPEMIDLAIKPLIEEKDVYVSNLCAKIGKDEWLDPGEIKVVTDLSMNALFMSRAPIPSVNHEEVRTDWWKQVCIMPFKWHFMKSFNHKLSPTPLELQESIEMNRAIQHGYKVRMIPSPFISKSVDTNEDRLKVEELMKSDPIFPLYSGK</sequence>
<accession>A0A2N0APS0</accession>
<keyword evidence="1 4" id="KW-0808">Transferase</keyword>
<protein>
    <submittedName>
        <fullName evidence="4">3-deoxy-manno-octulosonate cytidylyltransferase</fullName>
    </submittedName>
</protein>
<keyword evidence="5" id="KW-1185">Reference proteome</keyword>
<evidence type="ECO:0000313" key="4">
    <source>
        <dbReference type="EMBL" id="PJZ86288.1"/>
    </source>
</evidence>
<evidence type="ECO:0000256" key="1">
    <source>
        <dbReference type="ARBA" id="ARBA00022679"/>
    </source>
</evidence>
<dbReference type="SUPFAM" id="SSF53448">
    <property type="entry name" value="Nucleotide-diphospho-sugar transferases"/>
    <property type="match status" value="1"/>
</dbReference>
<comment type="caution">
    <text evidence="4">The sequence shown here is derived from an EMBL/GenBank/DDBJ whole genome shotgun (WGS) entry which is preliminary data.</text>
</comment>
<dbReference type="GO" id="GO:0009103">
    <property type="term" value="P:lipopolysaccharide biosynthetic process"/>
    <property type="evidence" value="ECO:0007669"/>
    <property type="project" value="UniProtKB-KW"/>
</dbReference>
<dbReference type="InterPro" id="IPR004528">
    <property type="entry name" value="KdsB"/>
</dbReference>
<dbReference type="CDD" id="cd02517">
    <property type="entry name" value="CMP-KDO-Synthetase"/>
    <property type="match status" value="1"/>
</dbReference>
<proteinExistence type="predicted"/>
<keyword evidence="3" id="KW-0448">Lipopolysaccharide biosynthesis</keyword>
<dbReference type="NCBIfam" id="NF003952">
    <property type="entry name" value="PRK05450.1-5"/>
    <property type="match status" value="1"/>
</dbReference>
<dbReference type="RefSeq" id="WP_100743171.1">
    <property type="nucleotide sequence ID" value="NZ_NPDW01000001.1"/>
</dbReference>
<dbReference type="InterPro" id="IPR003329">
    <property type="entry name" value="Cytidylyl_trans"/>
</dbReference>
<dbReference type="Proteomes" id="UP000232145">
    <property type="component" value="Unassembled WGS sequence"/>
</dbReference>
<dbReference type="EMBL" id="NPDX01000001">
    <property type="protein sequence ID" value="PJZ86288.1"/>
    <property type="molecule type" value="Genomic_DNA"/>
</dbReference>
<dbReference type="OrthoDB" id="9815559at2"/>
<dbReference type="PANTHER" id="PTHR42866">
    <property type="entry name" value="3-DEOXY-MANNO-OCTULOSONATE CYTIDYLYLTRANSFERASE"/>
    <property type="match status" value="1"/>
</dbReference>
<evidence type="ECO:0000313" key="5">
    <source>
        <dbReference type="Proteomes" id="UP000232145"/>
    </source>
</evidence>
<evidence type="ECO:0000256" key="3">
    <source>
        <dbReference type="ARBA" id="ARBA00022985"/>
    </source>
</evidence>
<dbReference type="GO" id="GO:0005829">
    <property type="term" value="C:cytosol"/>
    <property type="evidence" value="ECO:0007669"/>
    <property type="project" value="TreeGrafter"/>
</dbReference>
<dbReference type="InterPro" id="IPR029044">
    <property type="entry name" value="Nucleotide-diphossugar_trans"/>
</dbReference>
<dbReference type="AlphaFoldDB" id="A0A2N0APS0"/>
<gene>
    <name evidence="4" type="ORF">CH364_09020</name>
</gene>
<reference evidence="4 5" key="1">
    <citation type="submission" date="2017-07" db="EMBL/GenBank/DDBJ databases">
        <title>Leptospira spp. isolated from tropical soils.</title>
        <authorList>
            <person name="Thibeaux R."/>
            <person name="Iraola G."/>
            <person name="Ferres I."/>
            <person name="Bierque E."/>
            <person name="Girault D."/>
            <person name="Soupe-Gilbert M.-E."/>
            <person name="Picardeau M."/>
            <person name="Goarant C."/>
        </authorList>
    </citation>
    <scope>NUCLEOTIDE SEQUENCE [LARGE SCALE GENOMIC DNA]</scope>
    <source>
        <strain evidence="4 5">FH2-B-A1</strain>
    </source>
</reference>
<keyword evidence="2 4" id="KW-0548">Nucleotidyltransferase</keyword>
<evidence type="ECO:0000256" key="2">
    <source>
        <dbReference type="ARBA" id="ARBA00022695"/>
    </source>
</evidence>
<dbReference type="GO" id="GO:0008690">
    <property type="term" value="F:3-deoxy-manno-octulosonate cytidylyltransferase activity"/>
    <property type="evidence" value="ECO:0007669"/>
    <property type="project" value="InterPro"/>
</dbReference>
<name>A0A2N0APS0_9LEPT</name>
<dbReference type="PANTHER" id="PTHR42866:SF2">
    <property type="entry name" value="3-DEOXY-MANNO-OCTULOSONATE CYTIDYLYLTRANSFERASE, MITOCHONDRIAL"/>
    <property type="match status" value="1"/>
</dbReference>
<dbReference type="Pfam" id="PF02348">
    <property type="entry name" value="CTP_transf_3"/>
    <property type="match status" value="1"/>
</dbReference>